<organism evidence="3 4">
    <name type="scientific">Methanosarcina lacustris Z-7289</name>
    <dbReference type="NCBI Taxonomy" id="1434111"/>
    <lineage>
        <taxon>Archaea</taxon>
        <taxon>Methanobacteriati</taxon>
        <taxon>Methanobacteriota</taxon>
        <taxon>Stenosarchaea group</taxon>
        <taxon>Methanomicrobia</taxon>
        <taxon>Methanosarcinales</taxon>
        <taxon>Methanosarcinaceae</taxon>
        <taxon>Methanosarcina</taxon>
    </lineage>
</organism>
<dbReference type="OrthoDB" id="137796at2157"/>
<dbReference type="KEGG" id="mls:MSLAZ_2102"/>
<dbReference type="Proteomes" id="UP000033072">
    <property type="component" value="Chromosome"/>
</dbReference>
<evidence type="ECO:0000313" key="3">
    <source>
        <dbReference type="EMBL" id="AKB75363.1"/>
    </source>
</evidence>
<feature type="compositionally biased region" description="Basic and acidic residues" evidence="2">
    <location>
        <begin position="144"/>
        <end position="166"/>
    </location>
</feature>
<feature type="region of interest" description="Disordered" evidence="2">
    <location>
        <begin position="144"/>
        <end position="202"/>
    </location>
</feature>
<dbReference type="STRING" id="1434111.MSLAZ_2102"/>
<gene>
    <name evidence="3" type="ORF">MSLAZ_2102</name>
</gene>
<dbReference type="GeneID" id="24806897"/>
<feature type="coiled-coil region" evidence="1">
    <location>
        <begin position="30"/>
        <end position="71"/>
    </location>
</feature>
<dbReference type="EMBL" id="CP009515">
    <property type="protein sequence ID" value="AKB75363.1"/>
    <property type="molecule type" value="Genomic_DNA"/>
</dbReference>
<sequence length="302" mass="33320">MNSLKELRENGLKGLKMSGLKDLILKPKTADENIEDMENLAKSREQVKRKIINLIKEKKEIEARIDLIQKSDNNKSEDLIQKSDNNKSEGVTEFSELPWREEIFPPLPRKVHVKMSGALEVKNDSLNTGNPGLSEVKVSGMDIEVKGIHENSADKTPERRRSEGKISEYIIPDTSQNILVNDAEGAAPKSGAGEINGSKAFPGNVEQIKTVDLFSIEKVNENKVSSGNSSESPIEKSKPESKNNPAAGLFGDSLIDELLNSDDLNPEEEQGFMKYLGEQEAGELITDLNNVKALLTRTEHAG</sequence>
<evidence type="ECO:0000313" key="4">
    <source>
        <dbReference type="Proteomes" id="UP000033072"/>
    </source>
</evidence>
<feature type="region of interest" description="Disordered" evidence="2">
    <location>
        <begin position="220"/>
        <end position="250"/>
    </location>
</feature>
<keyword evidence="4" id="KW-1185">Reference proteome</keyword>
<proteinExistence type="predicted"/>
<name>A0A0E3S8D5_9EURY</name>
<accession>A0A0E3S8D5</accession>
<dbReference type="PATRIC" id="fig|1434111.4.peg.2789"/>
<evidence type="ECO:0000256" key="1">
    <source>
        <dbReference type="SAM" id="Coils"/>
    </source>
</evidence>
<dbReference type="AlphaFoldDB" id="A0A0E3S8D5"/>
<evidence type="ECO:0000256" key="2">
    <source>
        <dbReference type="SAM" id="MobiDB-lite"/>
    </source>
</evidence>
<reference evidence="3 4" key="1">
    <citation type="submission" date="2014-07" db="EMBL/GenBank/DDBJ databases">
        <title>Methanogenic archaea and the global carbon cycle.</title>
        <authorList>
            <person name="Henriksen J.R."/>
            <person name="Luke J."/>
            <person name="Reinhart S."/>
            <person name="Benedict M.N."/>
            <person name="Youngblut N.D."/>
            <person name="Metcalf M.E."/>
            <person name="Whitaker R.J."/>
            <person name="Metcalf W.W."/>
        </authorList>
    </citation>
    <scope>NUCLEOTIDE SEQUENCE [LARGE SCALE GENOMIC DNA]</scope>
    <source>
        <strain evidence="3 4">Z-7289</strain>
    </source>
</reference>
<protein>
    <submittedName>
        <fullName evidence="3">Uncharacterized protein</fullName>
    </submittedName>
</protein>
<keyword evidence="1" id="KW-0175">Coiled coil</keyword>
<dbReference type="RefSeq" id="WP_048126808.1">
    <property type="nucleotide sequence ID" value="NZ_CP009515.1"/>
</dbReference>
<dbReference type="HOGENOM" id="CLU_920133_0_0_2"/>